<feature type="binding site" evidence="10">
    <location>
        <position position="20"/>
    </location>
    <ligand>
        <name>ATP</name>
        <dbReference type="ChEBI" id="CHEBI:30616"/>
    </ligand>
</feature>
<keyword evidence="2 10" id="KW-0963">Cytoplasm</keyword>
<dbReference type="GeneID" id="15806038"/>
<dbReference type="InterPro" id="IPR027417">
    <property type="entry name" value="P-loop_NTPase"/>
</dbReference>
<feature type="binding site" evidence="10">
    <location>
        <position position="18"/>
    </location>
    <ligand>
        <name>ATP</name>
        <dbReference type="ChEBI" id="CHEBI:30616"/>
    </ligand>
</feature>
<dbReference type="PANTHER" id="PTHR12595">
    <property type="entry name" value="POS9-ACTIVATING FACTOR FAP7-RELATED"/>
    <property type="match status" value="1"/>
</dbReference>
<protein>
    <recommendedName>
        <fullName evidence="10">Adenylate kinase isoenzyme 6 homolog</fullName>
        <shortName evidence="10">AK6</shortName>
        <ecNumber evidence="10">2.7.4.3</ecNumber>
    </recommendedName>
    <alternativeName>
        <fullName evidence="10">Dual activity adenylate kinase/ATPase</fullName>
        <shortName evidence="10">AK/ATPase</shortName>
    </alternativeName>
</protein>
<comment type="subunit">
    <text evidence="10">Interacts with small ribosomal subunit protein uS11. Not a structural component of 43S pre-ribosomes, but transiently interacts with them by binding to uS11.</text>
</comment>
<dbReference type="GO" id="GO:0016887">
    <property type="term" value="F:ATP hydrolysis activity"/>
    <property type="evidence" value="ECO:0007669"/>
    <property type="project" value="UniProtKB-UniRule"/>
</dbReference>
<dbReference type="GO" id="GO:0005524">
    <property type="term" value="F:ATP binding"/>
    <property type="evidence" value="ECO:0007669"/>
    <property type="project" value="UniProtKB-KW"/>
</dbReference>
<proteinExistence type="inferred from homology"/>
<dbReference type="HAMAP" id="MF_00039">
    <property type="entry name" value="Adenylate_kinase_AK6"/>
    <property type="match status" value="1"/>
</dbReference>
<dbReference type="Pfam" id="PF13238">
    <property type="entry name" value="AAA_18"/>
    <property type="match status" value="1"/>
</dbReference>
<keyword evidence="3 10" id="KW-0690">Ribosome biogenesis</keyword>
<feature type="region of interest" description="NMPbind" evidence="10">
    <location>
        <begin position="38"/>
        <end position="61"/>
    </location>
</feature>
<evidence type="ECO:0000313" key="12">
    <source>
        <dbReference type="Proteomes" id="UP000031512"/>
    </source>
</evidence>
<keyword evidence="7 10" id="KW-0418">Kinase</keyword>
<comment type="similarity">
    <text evidence="10">Belongs to the adenylate kinase family. AK6 subfamily.</text>
</comment>
<organism evidence="11 12">
    <name type="scientific">Theileria equi strain WA</name>
    <dbReference type="NCBI Taxonomy" id="1537102"/>
    <lineage>
        <taxon>Eukaryota</taxon>
        <taxon>Sar</taxon>
        <taxon>Alveolata</taxon>
        <taxon>Apicomplexa</taxon>
        <taxon>Aconoidasida</taxon>
        <taxon>Piroplasmida</taxon>
        <taxon>Theileriidae</taxon>
        <taxon>Theileria</taxon>
    </lineage>
</organism>
<evidence type="ECO:0000256" key="2">
    <source>
        <dbReference type="ARBA" id="ARBA00022490"/>
    </source>
</evidence>
<keyword evidence="12" id="KW-1185">Reference proteome</keyword>
<keyword evidence="8 10" id="KW-0067">ATP-binding</keyword>
<evidence type="ECO:0000256" key="8">
    <source>
        <dbReference type="ARBA" id="ARBA00022840"/>
    </source>
</evidence>
<feature type="binding site" evidence="10">
    <location>
        <position position="115"/>
    </location>
    <ligand>
        <name>ATP</name>
        <dbReference type="ChEBI" id="CHEBI:30616"/>
    </ligand>
</feature>
<feature type="binding site" evidence="10">
    <location>
        <position position="22"/>
    </location>
    <ligand>
        <name>ATP</name>
        <dbReference type="ChEBI" id="CHEBI:30616"/>
    </ligand>
</feature>
<evidence type="ECO:0000256" key="5">
    <source>
        <dbReference type="ARBA" id="ARBA00022679"/>
    </source>
</evidence>
<dbReference type="EC" id="2.7.4.3" evidence="10"/>
<keyword evidence="4 10" id="KW-0698">rRNA processing</keyword>
<dbReference type="Proteomes" id="UP000031512">
    <property type="component" value="Chromosome 1"/>
</dbReference>
<dbReference type="Gene3D" id="3.40.50.300">
    <property type="entry name" value="P-loop containing nucleotide triphosphate hydrolases"/>
    <property type="match status" value="1"/>
</dbReference>
<accession>L0ATU8</accession>
<comment type="subcellular location">
    <subcellularLocation>
        <location evidence="10">Cytoplasm</location>
    </subcellularLocation>
    <subcellularLocation>
        <location evidence="10">Nucleus</location>
    </subcellularLocation>
</comment>
<dbReference type="VEuPathDB" id="PiroplasmaDB:BEWA_019170"/>
<dbReference type="OrthoDB" id="10251185at2759"/>
<dbReference type="AlphaFoldDB" id="L0ATU8"/>
<dbReference type="STRING" id="1537102.L0ATU8"/>
<evidence type="ECO:0000256" key="1">
    <source>
        <dbReference type="ARBA" id="ARBA00000582"/>
    </source>
</evidence>
<dbReference type="KEGG" id="beq:BEWA_019170"/>
<dbReference type="PANTHER" id="PTHR12595:SF0">
    <property type="entry name" value="ADENYLATE KINASE ISOENZYME 6"/>
    <property type="match status" value="1"/>
</dbReference>
<keyword evidence="6 10" id="KW-0547">Nucleotide-binding</keyword>
<comment type="function">
    <text evidence="10">Broad-specificity nucleoside monophosphate (NMP) kinase that catalyzes the reversible transfer of the terminal phosphate group between nucleoside triphosphates and monophosphates. Has also ATPase activity. Involved in the late cytoplasmic maturation steps of the 40S ribosomal particles, specifically 18S rRNA maturation. While NMP activity is not required for ribosome maturation, ATPase activity is. Associates transiently with small ribosomal subunit protein uS11. ATP hydrolysis breaks the interaction with uS11. May temporarily remove uS11 from the ribosome to enable a conformational change of the ribosomal RNA that is needed for the final maturation step of the small ribosomal subunit. Its NMP activity may have a role in nuclear energy homeostasis.</text>
</comment>
<dbReference type="RefSeq" id="XP_004828738.1">
    <property type="nucleotide sequence ID" value="XM_004828681.1"/>
</dbReference>
<comment type="caution">
    <text evidence="10">Lacks conserved residue(s) required for the propagation of feature annotation.</text>
</comment>
<dbReference type="FunFam" id="3.40.50.300:FF:000372">
    <property type="entry name" value="Adenylate kinase isoenzyme 6 homolog"/>
    <property type="match status" value="1"/>
</dbReference>
<reference evidence="11 12" key="1">
    <citation type="journal article" date="2012" name="BMC Genomics">
        <title>Comparative genomic analysis and phylogenetic position of Theileria equi.</title>
        <authorList>
            <person name="Kappmeyer L.S."/>
            <person name="Thiagarajan M."/>
            <person name="Herndon D.R."/>
            <person name="Ramsay J.D."/>
            <person name="Caler E."/>
            <person name="Djikeng A."/>
            <person name="Gillespie J.J."/>
            <person name="Lau A.O."/>
            <person name="Roalson E.H."/>
            <person name="Silva J.C."/>
            <person name="Silva M.G."/>
            <person name="Suarez C.E."/>
            <person name="Ueti M.W."/>
            <person name="Nene V.M."/>
            <person name="Mealey R.H."/>
            <person name="Knowles D.P."/>
            <person name="Brayton K.A."/>
        </authorList>
    </citation>
    <scope>NUCLEOTIDE SEQUENCE [LARGE SCALE GENOMIC DNA]</scope>
    <source>
        <strain evidence="11 12">WA</strain>
    </source>
</reference>
<evidence type="ECO:0000256" key="7">
    <source>
        <dbReference type="ARBA" id="ARBA00022777"/>
    </source>
</evidence>
<keyword evidence="5 10" id="KW-0808">Transferase</keyword>
<comment type="catalytic activity">
    <reaction evidence="1 10">
        <text>AMP + ATP = 2 ADP</text>
        <dbReference type="Rhea" id="RHEA:12973"/>
        <dbReference type="ChEBI" id="CHEBI:30616"/>
        <dbReference type="ChEBI" id="CHEBI:456215"/>
        <dbReference type="ChEBI" id="CHEBI:456216"/>
        <dbReference type="EC" id="2.7.4.3"/>
    </reaction>
</comment>
<dbReference type="GO" id="GO:0005737">
    <property type="term" value="C:cytoplasm"/>
    <property type="evidence" value="ECO:0007669"/>
    <property type="project" value="UniProtKB-SubCell"/>
</dbReference>
<dbReference type="GO" id="GO:0042274">
    <property type="term" value="P:ribosomal small subunit biogenesis"/>
    <property type="evidence" value="ECO:0007669"/>
    <property type="project" value="UniProtKB-UniRule"/>
</dbReference>
<evidence type="ECO:0000256" key="3">
    <source>
        <dbReference type="ARBA" id="ARBA00022517"/>
    </source>
</evidence>
<feature type="binding site" evidence="10">
    <location>
        <position position="21"/>
    </location>
    <ligand>
        <name>ATP</name>
        <dbReference type="ChEBI" id="CHEBI:30616"/>
    </ligand>
</feature>
<evidence type="ECO:0000256" key="4">
    <source>
        <dbReference type="ARBA" id="ARBA00022552"/>
    </source>
</evidence>
<evidence type="ECO:0000256" key="10">
    <source>
        <dbReference type="HAMAP-Rule" id="MF_03173"/>
    </source>
</evidence>
<gene>
    <name evidence="11" type="ORF">BEWA_019170</name>
</gene>
<keyword evidence="9 10" id="KW-0539">Nucleus</keyword>
<dbReference type="GO" id="GO:0004017">
    <property type="term" value="F:AMP kinase activity"/>
    <property type="evidence" value="ECO:0007669"/>
    <property type="project" value="UniProtKB-UniRule"/>
</dbReference>
<dbReference type="GO" id="GO:0005634">
    <property type="term" value="C:nucleus"/>
    <property type="evidence" value="ECO:0007669"/>
    <property type="project" value="UniProtKB-SubCell"/>
</dbReference>
<feature type="binding site" evidence="10">
    <location>
        <position position="23"/>
    </location>
    <ligand>
        <name>ATP</name>
        <dbReference type="ChEBI" id="CHEBI:30616"/>
    </ligand>
</feature>
<evidence type="ECO:0000256" key="6">
    <source>
        <dbReference type="ARBA" id="ARBA00022741"/>
    </source>
</evidence>
<evidence type="ECO:0000256" key="9">
    <source>
        <dbReference type="ARBA" id="ARBA00023242"/>
    </source>
</evidence>
<sequence>MVTKRLRGPNVLVLGTPGTGKSTLCKRILEKTNVNHINVSQLISEKKLYKEWDDEFECSIYDEDLLLDELETFDFESGGFLVEFHSCDIFSDNLFDNIIVLRTDIETLSKRLEERNYTNEKIDENLQSEIFQVVLDDANDVFDKNKVVQFQSNTMKEMETVVDYAISLFQAQ</sequence>
<dbReference type="EMBL" id="CP001669">
    <property type="protein sequence ID" value="AFZ79072.1"/>
    <property type="molecule type" value="Genomic_DNA"/>
</dbReference>
<dbReference type="SUPFAM" id="SSF52540">
    <property type="entry name" value="P-loop containing nucleoside triphosphate hydrolases"/>
    <property type="match status" value="1"/>
</dbReference>
<name>L0ATU8_THEEQ</name>
<feature type="region of interest" description="LID" evidence="10">
    <location>
        <begin position="114"/>
        <end position="124"/>
    </location>
</feature>
<comment type="catalytic activity">
    <reaction evidence="10">
        <text>ATP + H2O = ADP + phosphate + H(+)</text>
        <dbReference type="Rhea" id="RHEA:13065"/>
        <dbReference type="ChEBI" id="CHEBI:15377"/>
        <dbReference type="ChEBI" id="CHEBI:15378"/>
        <dbReference type="ChEBI" id="CHEBI:30616"/>
        <dbReference type="ChEBI" id="CHEBI:43474"/>
        <dbReference type="ChEBI" id="CHEBI:456216"/>
    </reaction>
</comment>
<dbReference type="eggNOG" id="KOG3347">
    <property type="taxonomic scope" value="Eukaryota"/>
</dbReference>
<dbReference type="InterPro" id="IPR020618">
    <property type="entry name" value="Adenyl_kinase_AK6"/>
</dbReference>
<dbReference type="GO" id="GO:0006364">
    <property type="term" value="P:rRNA processing"/>
    <property type="evidence" value="ECO:0007669"/>
    <property type="project" value="UniProtKB-KW"/>
</dbReference>
<evidence type="ECO:0000313" key="11">
    <source>
        <dbReference type="EMBL" id="AFZ79072.1"/>
    </source>
</evidence>